<feature type="domain" description="Calcineurin-like phosphoesterase" evidence="2">
    <location>
        <begin position="126"/>
        <end position="328"/>
    </location>
</feature>
<dbReference type="InterPro" id="IPR008963">
    <property type="entry name" value="Purple_acid_Pase-like_N"/>
</dbReference>
<dbReference type="GO" id="GO:0016787">
    <property type="term" value="F:hydrolase activity"/>
    <property type="evidence" value="ECO:0007669"/>
    <property type="project" value="UniProtKB-KW"/>
</dbReference>
<protein>
    <submittedName>
        <fullName evidence="3">Purple acid phosphatase family protein</fullName>
        <ecNumber evidence="3">3.1.-.-</ecNumber>
    </submittedName>
</protein>
<accession>A0ABW2L9C3</accession>
<gene>
    <name evidence="3" type="ORF">ACFQY0_10975</name>
</gene>
<dbReference type="InterPro" id="IPR029052">
    <property type="entry name" value="Metallo-depent_PP-like"/>
</dbReference>
<dbReference type="Gene3D" id="2.60.120.260">
    <property type="entry name" value="Galactose-binding domain-like"/>
    <property type="match status" value="1"/>
</dbReference>
<name>A0ABW2L9C3_9BACT</name>
<proteinExistence type="predicted"/>
<dbReference type="Gene3D" id="3.60.21.10">
    <property type="match status" value="1"/>
</dbReference>
<reference evidence="4" key="1">
    <citation type="journal article" date="2019" name="Int. J. Syst. Evol. Microbiol.">
        <title>The Global Catalogue of Microorganisms (GCM) 10K type strain sequencing project: providing services to taxonomists for standard genome sequencing and annotation.</title>
        <authorList>
            <consortium name="The Broad Institute Genomics Platform"/>
            <consortium name="The Broad Institute Genome Sequencing Center for Infectious Disease"/>
            <person name="Wu L."/>
            <person name="Ma J."/>
        </authorList>
    </citation>
    <scope>NUCLEOTIDE SEQUENCE [LARGE SCALE GENOMIC DNA]</scope>
    <source>
        <strain evidence="4">CGMCC 4.1467</strain>
    </source>
</reference>
<dbReference type="PANTHER" id="PTHR45867">
    <property type="entry name" value="PURPLE ACID PHOSPHATASE"/>
    <property type="match status" value="1"/>
</dbReference>
<evidence type="ECO:0000259" key="2">
    <source>
        <dbReference type="Pfam" id="PF00149"/>
    </source>
</evidence>
<dbReference type="EC" id="3.1.-.-" evidence="3"/>
<dbReference type="SUPFAM" id="SSF49363">
    <property type="entry name" value="Purple acid phosphatase, N-terminal domain"/>
    <property type="match status" value="1"/>
</dbReference>
<keyword evidence="3" id="KW-0378">Hydrolase</keyword>
<dbReference type="PANTHER" id="PTHR45867:SF3">
    <property type="entry name" value="ACID PHOSPHATASE TYPE 7"/>
    <property type="match status" value="1"/>
</dbReference>
<dbReference type="SUPFAM" id="SSF56300">
    <property type="entry name" value="Metallo-dependent phosphatases"/>
    <property type="match status" value="1"/>
</dbReference>
<evidence type="ECO:0000313" key="3">
    <source>
        <dbReference type="EMBL" id="MFC7337701.1"/>
    </source>
</evidence>
<dbReference type="Pfam" id="PF00149">
    <property type="entry name" value="Metallophos"/>
    <property type="match status" value="1"/>
</dbReference>
<comment type="caution">
    <text evidence="3">The sequence shown here is derived from an EMBL/GenBank/DDBJ whole genome shotgun (WGS) entry which is preliminary data.</text>
</comment>
<evidence type="ECO:0000313" key="4">
    <source>
        <dbReference type="Proteomes" id="UP001596472"/>
    </source>
</evidence>
<sequence>MLLSSAAHAIEVTRGPYLQLAHERGVTIVWRTDQALKQPKVLFQEAGKDGILTCSGDAILRRSMEGESNLHSAPKGSVQYEAKLDGLKPLTTYRYVLYDGADALTEGGLEFRFRTHPRIGVVTPARIWVVGDSGTGELHQRMVNKAMLSYTENSSRPLDFYLHVGDMAYGQGTDDQFQKKFFEPYEETLRNTVCWGSLGNHEGKTSNGGTGIGPFFDAYVCPTAGEAGGVPSGQESFYSFDYGDIHLICLNSYDIDRSPQGEMAQWLVRDLAATQARWIIGFWHHPPYTKGTHDSDKEVELIEMRKYIMPILEAGGVDLVLCGHSHIYERSMLIDGAYATPTSAEGVILDDRDGDPDGDGPYRKSGVVTPHNGTVAVVTGHGGALGRNAKGISPIMRSIVLDHGSTILDVDGDTLVGTMLDLKGKERDRFSIVKEGVVNHQVMTDPWTPTEKTQERTGAGVLGSPKTIAAAKEARKAGMKNIGKLMPEGSKPIIPAGAVWDYLAGGDGPETEMWTQLGFDAREEEWKSGKAGFGYGDGDDQTVLKDMRNQYSVIFIRREFVIPQGSDPKKLGLLINYDDGFVLHVNGRELLSKGVTRGKGGKVANHEASGADYFPLTEFSDAFRVGKNVIALEGHNVSKSSSDLSLDPVLMIEP</sequence>
<dbReference type="InterPro" id="IPR004843">
    <property type="entry name" value="Calcineurin-like_PHP"/>
</dbReference>
<dbReference type="RefSeq" id="WP_379712228.1">
    <property type="nucleotide sequence ID" value="NZ_JBHTBS010000004.1"/>
</dbReference>
<keyword evidence="4" id="KW-1185">Reference proteome</keyword>
<organism evidence="3 4">
    <name type="scientific">Haloferula chungangensis</name>
    <dbReference type="NCBI Taxonomy" id="1048331"/>
    <lineage>
        <taxon>Bacteria</taxon>
        <taxon>Pseudomonadati</taxon>
        <taxon>Verrucomicrobiota</taxon>
        <taxon>Verrucomicrobiia</taxon>
        <taxon>Verrucomicrobiales</taxon>
        <taxon>Verrucomicrobiaceae</taxon>
        <taxon>Haloferula</taxon>
    </lineage>
</organism>
<dbReference type="Proteomes" id="UP001596472">
    <property type="component" value="Unassembled WGS sequence"/>
</dbReference>
<dbReference type="EMBL" id="JBHTBS010000004">
    <property type="protein sequence ID" value="MFC7337701.1"/>
    <property type="molecule type" value="Genomic_DNA"/>
</dbReference>
<keyword evidence="1" id="KW-0732">Signal</keyword>
<evidence type="ECO:0000256" key="1">
    <source>
        <dbReference type="ARBA" id="ARBA00022729"/>
    </source>
</evidence>